<feature type="region of interest" description="Disordered" evidence="1">
    <location>
        <begin position="1"/>
        <end position="87"/>
    </location>
</feature>
<dbReference type="GeneID" id="36573634"/>
<protein>
    <submittedName>
        <fullName evidence="2">Uncharacterized protein</fullName>
    </submittedName>
</protein>
<reference evidence="2 3" key="1">
    <citation type="journal article" date="2018" name="New Phytol.">
        <title>Comparative genomics and transcriptomics depict ericoid mycorrhizal fungi as versatile saprotrophs and plant mutualists.</title>
        <authorList>
            <person name="Martino E."/>
            <person name="Morin E."/>
            <person name="Grelet G.A."/>
            <person name="Kuo A."/>
            <person name="Kohler A."/>
            <person name="Daghino S."/>
            <person name="Barry K.W."/>
            <person name="Cichocki N."/>
            <person name="Clum A."/>
            <person name="Dockter R.B."/>
            <person name="Hainaut M."/>
            <person name="Kuo R.C."/>
            <person name="LaButti K."/>
            <person name="Lindahl B.D."/>
            <person name="Lindquist E.A."/>
            <person name="Lipzen A."/>
            <person name="Khouja H.R."/>
            <person name="Magnuson J."/>
            <person name="Murat C."/>
            <person name="Ohm R.A."/>
            <person name="Singer S.W."/>
            <person name="Spatafora J.W."/>
            <person name="Wang M."/>
            <person name="Veneault-Fourrey C."/>
            <person name="Henrissat B."/>
            <person name="Grigoriev I.V."/>
            <person name="Martin F.M."/>
            <person name="Perotto S."/>
        </authorList>
    </citation>
    <scope>NUCLEOTIDE SEQUENCE [LARGE SCALE GENOMIC DNA]</scope>
    <source>
        <strain evidence="2 3">ATCC 22711</strain>
    </source>
</reference>
<organism evidence="2 3">
    <name type="scientific">Amorphotheca resinae ATCC 22711</name>
    <dbReference type="NCBI Taxonomy" id="857342"/>
    <lineage>
        <taxon>Eukaryota</taxon>
        <taxon>Fungi</taxon>
        <taxon>Dikarya</taxon>
        <taxon>Ascomycota</taxon>
        <taxon>Pezizomycotina</taxon>
        <taxon>Leotiomycetes</taxon>
        <taxon>Helotiales</taxon>
        <taxon>Amorphothecaceae</taxon>
        <taxon>Amorphotheca</taxon>
    </lineage>
</organism>
<proteinExistence type="predicted"/>
<name>A0A2T3APG2_AMORE</name>
<keyword evidence="3" id="KW-1185">Reference proteome</keyword>
<gene>
    <name evidence="2" type="ORF">M430DRAFT_272308</name>
</gene>
<evidence type="ECO:0000313" key="2">
    <source>
        <dbReference type="EMBL" id="PSS06814.1"/>
    </source>
</evidence>
<sequence>MARPAGKRKSDSALPTGKAKQRRKFASIRGDAPDSTELEEQSNDELFVPDEPVAAKHVKKSNPKFRNSEPARLGRTEEYEEDAGRSETQQFLALVELESKKKRQAAKKSIQYLEAFKKRVGDEEQALKANLQDLSAAAAKKDGDFINAFKAAYSLASPFQPPSTEANPPGDSFAHRGFASMYSKSKELTAEALGLVARFDQVAQRVAELKPTGLMENEWAEEDSTAADLLAIGKRVGMNRYQSSLMASKEPPMDPDATQAAGFLYQGKRPGIWGKIARKQEKATRKLVDGLAVETD</sequence>
<evidence type="ECO:0000256" key="1">
    <source>
        <dbReference type="SAM" id="MobiDB-lite"/>
    </source>
</evidence>
<evidence type="ECO:0000313" key="3">
    <source>
        <dbReference type="Proteomes" id="UP000241818"/>
    </source>
</evidence>
<feature type="compositionally biased region" description="Basic and acidic residues" evidence="1">
    <location>
        <begin position="66"/>
        <end position="85"/>
    </location>
</feature>
<dbReference type="EMBL" id="KZ679020">
    <property type="protein sequence ID" value="PSS06814.1"/>
    <property type="molecule type" value="Genomic_DNA"/>
</dbReference>
<dbReference type="AlphaFoldDB" id="A0A2T3APG2"/>
<feature type="compositionally biased region" description="Acidic residues" evidence="1">
    <location>
        <begin position="34"/>
        <end position="43"/>
    </location>
</feature>
<dbReference type="Proteomes" id="UP000241818">
    <property type="component" value="Unassembled WGS sequence"/>
</dbReference>
<dbReference type="OrthoDB" id="3598799at2759"/>
<accession>A0A2T3APG2</accession>
<dbReference type="InParanoid" id="A0A2T3APG2"/>
<dbReference type="RefSeq" id="XP_024716544.1">
    <property type="nucleotide sequence ID" value="XM_024865553.1"/>
</dbReference>